<dbReference type="GO" id="GO:0009088">
    <property type="term" value="P:threonine biosynthetic process"/>
    <property type="evidence" value="ECO:0007669"/>
    <property type="project" value="TreeGrafter"/>
</dbReference>
<comment type="caution">
    <text evidence="2">The sequence shown here is derived from an EMBL/GenBank/DDBJ whole genome shotgun (WGS) entry which is preliminary data.</text>
</comment>
<sequence>MKVALLGLGQVGKEVLRILADNRAYYAQKLNRSIEVVAAADFHHMLHSPDGIDPQRLLYYKEKGDIWGSGYTEIDRESLFERDFDVLVDLMPATSDGLRARDLYASAFRASRDVVTACKSGLANFWVDIMRSATSVREEDSL</sequence>
<dbReference type="SUPFAM" id="SSF51735">
    <property type="entry name" value="NAD(P)-binding Rossmann-fold domains"/>
    <property type="match status" value="1"/>
</dbReference>
<organism evidence="2">
    <name type="scientific">mine drainage metagenome</name>
    <dbReference type="NCBI Taxonomy" id="410659"/>
    <lineage>
        <taxon>unclassified sequences</taxon>
        <taxon>metagenomes</taxon>
        <taxon>ecological metagenomes</taxon>
    </lineage>
</organism>
<dbReference type="PANTHER" id="PTHR43331">
    <property type="entry name" value="HOMOSERINE DEHYDROGENASE"/>
    <property type="match status" value="1"/>
</dbReference>
<reference evidence="2" key="1">
    <citation type="submission" date="2013-08" db="EMBL/GenBank/DDBJ databases">
        <authorList>
            <person name="Mendez C."/>
            <person name="Richter M."/>
            <person name="Ferrer M."/>
            <person name="Sanchez J."/>
        </authorList>
    </citation>
    <scope>NUCLEOTIDE SEQUENCE</scope>
</reference>
<dbReference type="AlphaFoldDB" id="T1BYI0"/>
<dbReference type="GO" id="GO:0004412">
    <property type="term" value="F:homoserine dehydrogenase activity"/>
    <property type="evidence" value="ECO:0007669"/>
    <property type="project" value="TreeGrafter"/>
</dbReference>
<dbReference type="EMBL" id="AUZY01000603">
    <property type="protein sequence ID" value="EQD78266.1"/>
    <property type="molecule type" value="Genomic_DNA"/>
</dbReference>
<evidence type="ECO:0000313" key="2">
    <source>
        <dbReference type="EMBL" id="EQD78266.1"/>
    </source>
</evidence>
<feature type="non-terminal residue" evidence="2">
    <location>
        <position position="142"/>
    </location>
</feature>
<dbReference type="GO" id="GO:0050661">
    <property type="term" value="F:NADP binding"/>
    <property type="evidence" value="ECO:0007669"/>
    <property type="project" value="InterPro"/>
</dbReference>
<protein>
    <submittedName>
        <fullName evidence="2">Homoserine dehydrogenase</fullName>
        <ecNumber evidence="2">1.4.1.21</ecNumber>
    </submittedName>
</protein>
<name>T1BYI0_9ZZZZ</name>
<feature type="domain" description="Aspartate/homoserine dehydrogenase NAD-binding" evidence="1">
    <location>
        <begin position="7"/>
        <end position="130"/>
    </location>
</feature>
<accession>T1BYI0</accession>
<keyword evidence="2" id="KW-0560">Oxidoreductase</keyword>
<reference evidence="2" key="2">
    <citation type="journal article" date="2014" name="ISME J.">
        <title>Microbial stratification in low pH oxic and suboxic macroscopic growths along an acid mine drainage.</title>
        <authorList>
            <person name="Mendez-Garcia C."/>
            <person name="Mesa V."/>
            <person name="Sprenger R.R."/>
            <person name="Richter M."/>
            <person name="Diez M.S."/>
            <person name="Solano J."/>
            <person name="Bargiela R."/>
            <person name="Golyshina O.V."/>
            <person name="Manteca A."/>
            <person name="Ramos J.L."/>
            <person name="Gallego J.R."/>
            <person name="Llorente I."/>
            <person name="Martins Dos Santos V.A."/>
            <person name="Jensen O.N."/>
            <person name="Pelaez A.I."/>
            <person name="Sanchez J."/>
            <person name="Ferrer M."/>
        </authorList>
    </citation>
    <scope>NUCLEOTIDE SEQUENCE</scope>
</reference>
<dbReference type="Gene3D" id="3.40.50.720">
    <property type="entry name" value="NAD(P)-binding Rossmann-like Domain"/>
    <property type="match status" value="1"/>
</dbReference>
<dbReference type="PANTHER" id="PTHR43331:SF1">
    <property type="entry name" value="HOMOSERINE DEHYDROGENASE"/>
    <property type="match status" value="1"/>
</dbReference>
<dbReference type="Pfam" id="PF03447">
    <property type="entry name" value="NAD_binding_3"/>
    <property type="match status" value="1"/>
</dbReference>
<evidence type="ECO:0000259" key="1">
    <source>
        <dbReference type="Pfam" id="PF03447"/>
    </source>
</evidence>
<dbReference type="InterPro" id="IPR005106">
    <property type="entry name" value="Asp/hSer_DH_NAD-bd"/>
</dbReference>
<dbReference type="EC" id="1.4.1.21" evidence="2"/>
<dbReference type="InterPro" id="IPR036291">
    <property type="entry name" value="NAD(P)-bd_dom_sf"/>
</dbReference>
<gene>
    <name evidence="2" type="ORF">B1B_00818</name>
</gene>
<dbReference type="GO" id="GO:0033735">
    <property type="term" value="F:aspartate dehydrogenase [NAD(P)+] activity"/>
    <property type="evidence" value="ECO:0007669"/>
    <property type="project" value="UniProtKB-EC"/>
</dbReference>
<proteinExistence type="predicted"/>